<dbReference type="Proteomes" id="UP001370490">
    <property type="component" value="Unassembled WGS sequence"/>
</dbReference>
<keyword evidence="3" id="KW-1185">Reference proteome</keyword>
<protein>
    <recommendedName>
        <fullName evidence="4">MAPK kinase substrate protein</fullName>
    </recommendedName>
</protein>
<accession>A0AAN8W4N8</accession>
<evidence type="ECO:0000313" key="3">
    <source>
        <dbReference type="Proteomes" id="UP001370490"/>
    </source>
</evidence>
<feature type="compositionally biased region" description="Polar residues" evidence="1">
    <location>
        <begin position="28"/>
        <end position="47"/>
    </location>
</feature>
<dbReference type="EMBL" id="JBAMMX010000004">
    <property type="protein sequence ID" value="KAK6941631.1"/>
    <property type="molecule type" value="Genomic_DNA"/>
</dbReference>
<gene>
    <name evidence="2" type="ORF">RJ641_027008</name>
</gene>
<dbReference type="InterPro" id="IPR031421">
    <property type="entry name" value="DUF4666"/>
</dbReference>
<evidence type="ECO:0008006" key="4">
    <source>
        <dbReference type="Google" id="ProtNLM"/>
    </source>
</evidence>
<evidence type="ECO:0000313" key="2">
    <source>
        <dbReference type="EMBL" id="KAK6941631.1"/>
    </source>
</evidence>
<reference evidence="2 3" key="1">
    <citation type="submission" date="2023-12" db="EMBL/GenBank/DDBJ databases">
        <title>A high-quality genome assembly for Dillenia turbinata (Dilleniales).</title>
        <authorList>
            <person name="Chanderbali A."/>
        </authorList>
    </citation>
    <scope>NUCLEOTIDE SEQUENCE [LARGE SCALE GENOMIC DNA]</scope>
    <source>
        <strain evidence="2">LSX21</strain>
        <tissue evidence="2">Leaf</tissue>
    </source>
</reference>
<dbReference type="AlphaFoldDB" id="A0AAN8W4N8"/>
<evidence type="ECO:0000256" key="1">
    <source>
        <dbReference type="SAM" id="MobiDB-lite"/>
    </source>
</evidence>
<feature type="region of interest" description="Disordered" evidence="1">
    <location>
        <begin position="1"/>
        <end position="76"/>
    </location>
</feature>
<dbReference type="PANTHER" id="PTHR33730:SF34">
    <property type="entry name" value="PLANT_F18B13-26 PROTEIN"/>
    <property type="match status" value="1"/>
</dbReference>
<sequence length="100" mass="10781">MIGLQRSEISFRRQGSSGLVWDGKVLSGSKQSQTQQGDTEQAAGSTAKTERSKSNDGQTYRTMKVEPSYDPPSPKVSGCGLCGAFGKSEKKHKAKSGKRR</sequence>
<dbReference type="PANTHER" id="PTHR33730">
    <property type="entry name" value="OS05G0542732 PROTEIN-RELATED"/>
    <property type="match status" value="1"/>
</dbReference>
<comment type="caution">
    <text evidence="2">The sequence shown here is derived from an EMBL/GenBank/DDBJ whole genome shotgun (WGS) entry which is preliminary data.</text>
</comment>
<dbReference type="Pfam" id="PF15697">
    <property type="entry name" value="DUF4666"/>
    <property type="match status" value="1"/>
</dbReference>
<name>A0AAN8W4N8_9MAGN</name>
<proteinExistence type="predicted"/>
<organism evidence="2 3">
    <name type="scientific">Dillenia turbinata</name>
    <dbReference type="NCBI Taxonomy" id="194707"/>
    <lineage>
        <taxon>Eukaryota</taxon>
        <taxon>Viridiplantae</taxon>
        <taxon>Streptophyta</taxon>
        <taxon>Embryophyta</taxon>
        <taxon>Tracheophyta</taxon>
        <taxon>Spermatophyta</taxon>
        <taxon>Magnoliopsida</taxon>
        <taxon>eudicotyledons</taxon>
        <taxon>Gunneridae</taxon>
        <taxon>Pentapetalae</taxon>
        <taxon>Dilleniales</taxon>
        <taxon>Dilleniaceae</taxon>
        <taxon>Dillenia</taxon>
    </lineage>
</organism>